<dbReference type="OMA" id="ASITHEM"/>
<dbReference type="Pfam" id="PF14392">
    <property type="entry name" value="zf-CCHC_4"/>
    <property type="match status" value="1"/>
</dbReference>
<feature type="domain" description="Reverse transcriptase zinc-binding" evidence="3">
    <location>
        <begin position="982"/>
        <end position="1055"/>
    </location>
</feature>
<reference evidence="5" key="2">
    <citation type="submission" date="2021-03" db="UniProtKB">
        <authorList>
            <consortium name="EnsemblPlants"/>
        </authorList>
    </citation>
    <scope>IDENTIFICATION</scope>
</reference>
<dbReference type="Gene3D" id="3.30.420.10">
    <property type="entry name" value="Ribonuclease H-like superfamily/Ribonuclease H"/>
    <property type="match status" value="1"/>
</dbReference>
<evidence type="ECO:0000256" key="1">
    <source>
        <dbReference type="SAM" id="MobiDB-lite"/>
    </source>
</evidence>
<dbReference type="GO" id="GO:0004523">
    <property type="term" value="F:RNA-DNA hybrid ribonuclease activity"/>
    <property type="evidence" value="ECO:0007669"/>
    <property type="project" value="InterPro"/>
</dbReference>
<reference evidence="5" key="1">
    <citation type="submission" date="2018-11" db="EMBL/GenBank/DDBJ databases">
        <authorList>
            <person name="Grassa J C."/>
        </authorList>
    </citation>
    <scope>NUCLEOTIDE SEQUENCE [LARGE SCALE GENOMIC DNA]</scope>
</reference>
<dbReference type="EMBL" id="UZAU01000318">
    <property type="status" value="NOT_ANNOTATED_CDS"/>
    <property type="molecule type" value="Genomic_DNA"/>
</dbReference>
<dbReference type="InterPro" id="IPR026960">
    <property type="entry name" value="RVT-Znf"/>
</dbReference>
<dbReference type="Gramene" id="evm.model.03.1535">
    <property type="protein sequence ID" value="cds.evm.model.03.1535"/>
    <property type="gene ID" value="evm.TU.03.1535"/>
</dbReference>
<evidence type="ECO:0000259" key="4">
    <source>
        <dbReference type="Pfam" id="PF14392"/>
    </source>
</evidence>
<organism evidence="5 6">
    <name type="scientific">Cannabis sativa</name>
    <name type="common">Hemp</name>
    <name type="synonym">Marijuana</name>
    <dbReference type="NCBI Taxonomy" id="3483"/>
    <lineage>
        <taxon>Eukaryota</taxon>
        <taxon>Viridiplantae</taxon>
        <taxon>Streptophyta</taxon>
        <taxon>Embryophyta</taxon>
        <taxon>Tracheophyta</taxon>
        <taxon>Spermatophyta</taxon>
        <taxon>Magnoliopsida</taxon>
        <taxon>eudicotyledons</taxon>
        <taxon>Gunneridae</taxon>
        <taxon>Pentapetalae</taxon>
        <taxon>rosids</taxon>
        <taxon>fabids</taxon>
        <taxon>Rosales</taxon>
        <taxon>Cannabaceae</taxon>
        <taxon>Cannabis</taxon>
    </lineage>
</organism>
<evidence type="ECO:0000259" key="3">
    <source>
        <dbReference type="Pfam" id="PF13966"/>
    </source>
</evidence>
<feature type="region of interest" description="Disordered" evidence="1">
    <location>
        <begin position="1136"/>
        <end position="1158"/>
    </location>
</feature>
<dbReference type="InterPro" id="IPR012337">
    <property type="entry name" value="RNaseH-like_sf"/>
</dbReference>
<feature type="compositionally biased region" description="Low complexity" evidence="1">
    <location>
        <begin position="1139"/>
        <end position="1153"/>
    </location>
</feature>
<feature type="domain" description="Zinc knuckle CX2CX4HX4C" evidence="4">
    <location>
        <begin position="174"/>
        <end position="222"/>
    </location>
</feature>
<dbReference type="CDD" id="cd06222">
    <property type="entry name" value="RNase_H_like"/>
    <property type="match status" value="1"/>
</dbReference>
<dbReference type="InterPro" id="IPR044730">
    <property type="entry name" value="RNase_H-like_dom_plant"/>
</dbReference>
<dbReference type="Pfam" id="PF13966">
    <property type="entry name" value="zf-RVT"/>
    <property type="match status" value="1"/>
</dbReference>
<protein>
    <submittedName>
        <fullName evidence="5">Uncharacterized protein</fullName>
    </submittedName>
</protein>
<dbReference type="SUPFAM" id="SSF53098">
    <property type="entry name" value="Ribonuclease H-like"/>
    <property type="match status" value="1"/>
</dbReference>
<proteinExistence type="predicted"/>
<dbReference type="PANTHER" id="PTHR47074:SF48">
    <property type="entry name" value="POLYNUCLEOTIDYL TRANSFERASE, RIBONUCLEASE H-LIKE SUPERFAMILY PROTEIN"/>
    <property type="match status" value="1"/>
</dbReference>
<dbReference type="InterPro" id="IPR002156">
    <property type="entry name" value="RNaseH_domain"/>
</dbReference>
<evidence type="ECO:0000259" key="2">
    <source>
        <dbReference type="Pfam" id="PF13456"/>
    </source>
</evidence>
<dbReference type="PANTHER" id="PTHR47074">
    <property type="entry name" value="BNAC02G40300D PROTEIN"/>
    <property type="match status" value="1"/>
</dbReference>
<dbReference type="EnsemblPlants" id="evm.model.03.1535">
    <property type="protein sequence ID" value="cds.evm.model.03.1535"/>
    <property type="gene ID" value="evm.TU.03.1535"/>
</dbReference>
<accession>A0A803P5M6</accession>
<evidence type="ECO:0000313" key="6">
    <source>
        <dbReference type="Proteomes" id="UP000596661"/>
    </source>
</evidence>
<keyword evidence="6" id="KW-1185">Reference proteome</keyword>
<feature type="domain" description="RNase H type-1" evidence="2">
    <location>
        <begin position="1171"/>
        <end position="1293"/>
    </location>
</feature>
<dbReference type="InterPro" id="IPR036397">
    <property type="entry name" value="RNaseH_sf"/>
</dbReference>
<dbReference type="InterPro" id="IPR025836">
    <property type="entry name" value="Zn_knuckle_CX2CX4HX4C"/>
</dbReference>
<dbReference type="InterPro" id="IPR052929">
    <property type="entry name" value="RNase_H-like_EbsB-rel"/>
</dbReference>
<dbReference type="Pfam" id="PF13456">
    <property type="entry name" value="RVT_3"/>
    <property type="match status" value="1"/>
</dbReference>
<dbReference type="Proteomes" id="UP000596661">
    <property type="component" value="Chromosome 3"/>
</dbReference>
<sequence>MDPLMNKMKTKINLTEDEESVFQFHDTESTSPLLSVDTVLYAKILTKKKVWLSTLQNQMAEHWDGRFPVKISEAMDMFMLTFGCEGDKIRVLDREPYHFQNHHIVLYTPEVGKNFTSDDLTFTPFWVQIYRLPFLSKTRTLAIALGNIIGEYKDVFEDSLNEGWGPFLRVRVLLDVSKPLKRGRMISLSHVKDKFWVDFRYERLPEYCMECGVIGHPYNKCSVFLEKLDNGEEPALEYQPFIKGSTLPTSGYDRYRTDFAKGDAWPLITRLAKKSLTSAIPQLAKRGQPHPRILFSGESSNTNNFEDSNNNLDDIVAARSMVPKDTIKPPSVVFHPSTLLSSAQNLHKGMNAPATKDSPTNFSDLSSIYMPAFVPNTTNTFATYPPQTSLTDIRGKQPMPAHATNALPPKVAPATISPAVMHWGTENTNPNVQSKRQNEGLSLRQTLKRCRGTIPNDAASTLSVGEVDHHLVSIDLMDSMGDKDNSVRGLSDPPHSSMKIPFHGDKFTWIKGRHNPNALKERLDWCFLNDLWETIFKPITTAHLDYYSSDHRAIAVTIEYITSNQQQPTRKTRFRFEKIWLKEPDAASIIRAHWSDTDAGGMDIFLSNLQSCTDALQQWHIRKFGNMKKKITNMQQQVSRLNNPADRSVSTMDELKDSEAILDELLEQEETYWHQRSRVDWLQCGDQNTSFFHAHATSRKSKNVIKSLINTQGLSVSSKAEMTNVICDYYTSLFASDGVDPDSLNDILTTVPASITHEMNQSLTTPFTSNEVLNNDKSVMSFSPNTSLAAQDFFARTLHMPITECHERYLGLPSYSGRDKQELFSSIKDKVWKLLHAWNEKIFSVGGKEVLLKAVVQSIPTYAMSCFKLTKKFCDQLERDGIHVDSGKDPWIPSHNDFKPVSYLGSASLPVSHFITNNRVWNVPLLTSYFQQIDIDRILSIPLAYFAGTDRLVWHHSPNGIYSVKTGFHLATTLEDQNSSSTSNKQSEWWKFFWNLKLPPKIRIFAWKVFQNILPTAVALFKRKVLDSGECSLCTSNWESIGHALFSCKHAKDIWKLSRFRIDFSQAHNMFNGDYLYHLSTIYQQHDFETLLCVLWGIWTDRNKVVHGGQPRHPTAIVQYASKFYEDFNKAKLQNRPVAATSSHHSSPSTSATDQHVQRWRPPVRNGYKLNVDAATNIEQKKLGIGAILRDQQGTVLAALSKAVQGSFKSDEMEAKALFHAVNWVSQSQFPLTHIETDASRVSNALNRLNSDLSCFSDLIMDIRCLLSSFPQVLVTHVKRTANQAAHGLAKYALGLDEDFVWIGEIPYPVFSDVVNDSNL</sequence>
<dbReference type="GO" id="GO:0003676">
    <property type="term" value="F:nucleic acid binding"/>
    <property type="evidence" value="ECO:0007669"/>
    <property type="project" value="InterPro"/>
</dbReference>
<name>A0A803P5M6_CANSA</name>
<evidence type="ECO:0000313" key="5">
    <source>
        <dbReference type="EnsemblPlants" id="cds.evm.model.03.1535"/>
    </source>
</evidence>